<protein>
    <submittedName>
        <fullName evidence="1">Uncharacterized protein</fullName>
    </submittedName>
</protein>
<proteinExistence type="predicted"/>
<keyword evidence="2" id="KW-1185">Reference proteome</keyword>
<evidence type="ECO:0000313" key="1">
    <source>
        <dbReference type="EMBL" id="KAK3719136.1"/>
    </source>
</evidence>
<dbReference type="EMBL" id="JAUTXU010000028">
    <property type="protein sequence ID" value="KAK3719136.1"/>
    <property type="molecule type" value="Genomic_DNA"/>
</dbReference>
<evidence type="ECO:0000313" key="2">
    <source>
        <dbReference type="Proteomes" id="UP001281147"/>
    </source>
</evidence>
<name>A0ACC3NPG0_9PEZI</name>
<reference evidence="1" key="1">
    <citation type="submission" date="2023-07" db="EMBL/GenBank/DDBJ databases">
        <title>Black Yeasts Isolated from many extreme environments.</title>
        <authorList>
            <person name="Coleine C."/>
            <person name="Stajich J.E."/>
            <person name="Selbmann L."/>
        </authorList>
    </citation>
    <scope>NUCLEOTIDE SEQUENCE</scope>
    <source>
        <strain evidence="1">CCFEE 5714</strain>
    </source>
</reference>
<accession>A0ACC3NPG0</accession>
<gene>
    <name evidence="1" type="ORF">LTR37_004700</name>
</gene>
<comment type="caution">
    <text evidence="1">The sequence shown here is derived from an EMBL/GenBank/DDBJ whole genome shotgun (WGS) entry which is preliminary data.</text>
</comment>
<dbReference type="Proteomes" id="UP001281147">
    <property type="component" value="Unassembled WGS sequence"/>
</dbReference>
<sequence length="558" mass="62968">MSPTDRSEGTTSSAVIEHDDRVAVAMKEESPSDTLIERLCGMKRRVNSSSDGQSRYFGPTSSLHLTETPSSISSYSHNLTSNDIDVEHGIPEALQHHALDMYWNYQHSVLPIVHREAFLNGMETGRGPYFSRCLFLCILASGARISSHPAIRKLAIPSEDDDKNDRRPLMKQAEDALEKEITNPGITTIQSLLLLSVMYCIQSNDSKGWMLSGNACRLVFDLGLHQDWTYLSTMKLTPIDVEVRQVVFWGCFNLDRLWALYLGRPPFIKLIDVSIRRPDMRAPTWDMRIFAAWVHLLDIAGQIADKLNTNACTQGQIDHYSDALQQWYNSLDPTVQFDPKASTATYHLHLQYSAMTILVNRHNAGFGSPEKRNYPDTTRSREQCLHHAFRIARILQDYRTQHGDTSTMLGSALYNTTMAATTLVAEVSETRKDGASEEMLCLMICLRTMKEMEHTEIVAKNVYNIVQTIMRVCNVHDVNLDLDLFFTNGMSPPLPRIESPVAQYDPTATMGLNQTTLAMWPAFDFEGIDMGAAFPFAFEQPVLTQEHPGVLPPMDSYM</sequence>
<organism evidence="1 2">
    <name type="scientific">Vermiconidia calcicola</name>
    <dbReference type="NCBI Taxonomy" id="1690605"/>
    <lineage>
        <taxon>Eukaryota</taxon>
        <taxon>Fungi</taxon>
        <taxon>Dikarya</taxon>
        <taxon>Ascomycota</taxon>
        <taxon>Pezizomycotina</taxon>
        <taxon>Dothideomycetes</taxon>
        <taxon>Dothideomycetidae</taxon>
        <taxon>Mycosphaerellales</taxon>
        <taxon>Extremaceae</taxon>
        <taxon>Vermiconidia</taxon>
    </lineage>
</organism>